<dbReference type="PANTHER" id="PTHR43353">
    <property type="entry name" value="SUCCINATE-SEMIALDEHYDE DEHYDROGENASE, MITOCHONDRIAL"/>
    <property type="match status" value="1"/>
</dbReference>
<dbReference type="HOGENOM" id="CLU_005391_5_1_5"/>
<sequence length="492" mass="52077">MADEAFLATLKDASLFRQACLIDGRWLSVGDGPSVTVENPATGTVLGHVPAFGAKETALAIAAAKKAQPAWAKKTAKERAKILRHLFDLMLENQEDLARIMTAEQGKPLTESRGEIAYAAGFIEWFAEEGKRVYGDVIPEHLPGRRLIVRKEPIGVFAAITPWNFPSAMITRKAGPGWAAGCAGILRPASQTPFSALALGVLAERAGLPAGICNIVTGPGSEIGAELTGNPDVRKFSFTGSTEVGAKLLAQCAPTIKKTSMELGGNAPFIVFDDADLDAAVKGAIASKYRNAGQTCVCANRLLVQDGVYDVFAQKLVEAVKALKVGDGFEEGVIIGPLIDQAALTKVDAHVADAVSLGASVILGGAPHPLGGTFYEPTILADVPPKARIFHEETFGPVAPLFRFRTEEEAVTLANDTPFGLASYFYSRDIGRIMRVAEGLEYGIVGINEGLISTEVAPFGGVKNSGIGREGSKYGIEDYLEIKYLCLGGLET</sequence>
<evidence type="ECO:0000256" key="3">
    <source>
        <dbReference type="PROSITE-ProRule" id="PRU10007"/>
    </source>
</evidence>
<dbReference type="Gene3D" id="3.40.309.10">
    <property type="entry name" value="Aldehyde Dehydrogenase, Chain A, domain 2"/>
    <property type="match status" value="1"/>
</dbReference>
<organism evidence="6 7">
    <name type="scientific">Beijerinckia indica subsp. indica (strain ATCC 9039 / DSM 1715 / NCIMB 8712)</name>
    <dbReference type="NCBI Taxonomy" id="395963"/>
    <lineage>
        <taxon>Bacteria</taxon>
        <taxon>Pseudomonadati</taxon>
        <taxon>Pseudomonadota</taxon>
        <taxon>Alphaproteobacteria</taxon>
        <taxon>Hyphomicrobiales</taxon>
        <taxon>Beijerinckiaceae</taxon>
        <taxon>Beijerinckia</taxon>
    </lineage>
</organism>
<comment type="similarity">
    <text evidence="1 4">Belongs to the aldehyde dehydrogenase family.</text>
</comment>
<evidence type="ECO:0000256" key="1">
    <source>
        <dbReference type="ARBA" id="ARBA00009986"/>
    </source>
</evidence>
<dbReference type="InterPro" id="IPR010102">
    <property type="entry name" value="Succ_semiAld_DH"/>
</dbReference>
<dbReference type="InterPro" id="IPR029510">
    <property type="entry name" value="Ald_DH_CS_GLU"/>
</dbReference>
<dbReference type="InterPro" id="IPR050740">
    <property type="entry name" value="Aldehyde_DH_Superfamily"/>
</dbReference>
<proteinExistence type="inferred from homology"/>
<name>B2IDW8_BEII9</name>
<dbReference type="Pfam" id="PF00171">
    <property type="entry name" value="Aldedh"/>
    <property type="match status" value="1"/>
</dbReference>
<dbReference type="GO" id="GO:0004777">
    <property type="term" value="F:succinate-semialdehyde dehydrogenase (NAD+) activity"/>
    <property type="evidence" value="ECO:0007669"/>
    <property type="project" value="TreeGrafter"/>
</dbReference>
<dbReference type="PROSITE" id="PS00070">
    <property type="entry name" value="ALDEHYDE_DEHYDR_CYS"/>
    <property type="match status" value="1"/>
</dbReference>
<dbReference type="FunFam" id="3.40.605.10:FF:000005">
    <property type="entry name" value="Succinate-semialdehyde dehydrogenase I"/>
    <property type="match status" value="1"/>
</dbReference>
<dbReference type="FunFam" id="3.40.309.10:FF:000004">
    <property type="entry name" value="Succinate-semialdehyde dehydrogenase I"/>
    <property type="match status" value="1"/>
</dbReference>
<dbReference type="CDD" id="cd07103">
    <property type="entry name" value="ALDH_F5_SSADH_GabD"/>
    <property type="match status" value="1"/>
</dbReference>
<feature type="active site" evidence="3">
    <location>
        <position position="262"/>
    </location>
</feature>
<feature type="domain" description="Aldehyde dehydrogenase" evidence="5">
    <location>
        <begin position="33"/>
        <end position="484"/>
    </location>
</feature>
<keyword evidence="7" id="KW-1185">Reference proteome</keyword>
<dbReference type="InterPro" id="IPR015590">
    <property type="entry name" value="Aldehyde_DH_dom"/>
</dbReference>
<dbReference type="KEGG" id="bid:Bind_3342"/>
<dbReference type="AlphaFoldDB" id="B2IDW8"/>
<evidence type="ECO:0000313" key="7">
    <source>
        <dbReference type="Proteomes" id="UP000001695"/>
    </source>
</evidence>
<evidence type="ECO:0000256" key="4">
    <source>
        <dbReference type="RuleBase" id="RU003345"/>
    </source>
</evidence>
<dbReference type="STRING" id="395963.Bind_3342"/>
<evidence type="ECO:0000256" key="2">
    <source>
        <dbReference type="ARBA" id="ARBA00023002"/>
    </source>
</evidence>
<evidence type="ECO:0000259" key="5">
    <source>
        <dbReference type="Pfam" id="PF00171"/>
    </source>
</evidence>
<evidence type="ECO:0000313" key="6">
    <source>
        <dbReference type="EMBL" id="ACB96900.1"/>
    </source>
</evidence>
<reference evidence="7" key="1">
    <citation type="submission" date="2008-03" db="EMBL/GenBank/DDBJ databases">
        <title>Complete sequence of chromosome of Beijerinckia indica subsp. indica ATCC 9039.</title>
        <authorList>
            <consortium name="US DOE Joint Genome Institute"/>
            <person name="Copeland A."/>
            <person name="Lucas S."/>
            <person name="Lapidus A."/>
            <person name="Glavina del Rio T."/>
            <person name="Dalin E."/>
            <person name="Tice H."/>
            <person name="Bruce D."/>
            <person name="Goodwin L."/>
            <person name="Pitluck S."/>
            <person name="LaButti K."/>
            <person name="Schmutz J."/>
            <person name="Larimer F."/>
            <person name="Land M."/>
            <person name="Hauser L."/>
            <person name="Kyrpides N."/>
            <person name="Mikhailova N."/>
            <person name="Dunfield P.F."/>
            <person name="Dedysh S.N."/>
            <person name="Liesack W."/>
            <person name="Saw J.H."/>
            <person name="Alam M."/>
            <person name="Chen Y."/>
            <person name="Murrell J.C."/>
            <person name="Richardson P."/>
        </authorList>
    </citation>
    <scope>NUCLEOTIDE SEQUENCE [LARGE SCALE GENOMIC DNA]</scope>
    <source>
        <strain evidence="7">ATCC 9039 / DSM 1715 / NCIMB 8712</strain>
    </source>
</reference>
<dbReference type="GO" id="GO:0005829">
    <property type="term" value="C:cytosol"/>
    <property type="evidence" value="ECO:0007669"/>
    <property type="project" value="TreeGrafter"/>
</dbReference>
<accession>B2IDW8</accession>
<dbReference type="PROSITE" id="PS00687">
    <property type="entry name" value="ALDEHYDE_DEHYDR_GLU"/>
    <property type="match status" value="1"/>
</dbReference>
<dbReference type="InterPro" id="IPR016162">
    <property type="entry name" value="Ald_DH_N"/>
</dbReference>
<dbReference type="PANTHER" id="PTHR43353:SF5">
    <property type="entry name" value="SUCCINATE-SEMIALDEHYDE DEHYDROGENASE, MITOCHONDRIAL"/>
    <property type="match status" value="1"/>
</dbReference>
<dbReference type="EMBL" id="CP001016">
    <property type="protein sequence ID" value="ACB96900.1"/>
    <property type="molecule type" value="Genomic_DNA"/>
</dbReference>
<dbReference type="NCBIfam" id="TIGR01780">
    <property type="entry name" value="SSADH"/>
    <property type="match status" value="1"/>
</dbReference>
<protein>
    <submittedName>
        <fullName evidence="6">Succinic semialdehyde dehydrogenase</fullName>
    </submittedName>
</protein>
<dbReference type="Gene3D" id="3.40.605.10">
    <property type="entry name" value="Aldehyde Dehydrogenase, Chain A, domain 1"/>
    <property type="match status" value="1"/>
</dbReference>
<dbReference type="RefSeq" id="WP_012386248.1">
    <property type="nucleotide sequence ID" value="NC_010581.1"/>
</dbReference>
<gene>
    <name evidence="6" type="ordered locus">Bind_3342</name>
</gene>
<dbReference type="eggNOG" id="COG1012">
    <property type="taxonomic scope" value="Bacteria"/>
</dbReference>
<dbReference type="SUPFAM" id="SSF53720">
    <property type="entry name" value="ALDH-like"/>
    <property type="match status" value="1"/>
</dbReference>
<keyword evidence="2 4" id="KW-0560">Oxidoreductase</keyword>
<dbReference type="InterPro" id="IPR016163">
    <property type="entry name" value="Ald_DH_C"/>
</dbReference>
<dbReference type="GO" id="GO:0009450">
    <property type="term" value="P:gamma-aminobutyric acid catabolic process"/>
    <property type="evidence" value="ECO:0007669"/>
    <property type="project" value="InterPro"/>
</dbReference>
<dbReference type="InterPro" id="IPR016160">
    <property type="entry name" value="Ald_DH_CS_CYS"/>
</dbReference>
<reference evidence="6 7" key="2">
    <citation type="journal article" date="2010" name="J. Bacteriol.">
        <title>Complete genome sequence of Beijerinckia indica subsp. indica.</title>
        <authorList>
            <person name="Tamas I."/>
            <person name="Dedysh S.N."/>
            <person name="Liesack W."/>
            <person name="Stott M.B."/>
            <person name="Alam M."/>
            <person name="Murrell J.C."/>
            <person name="Dunfield P.F."/>
        </authorList>
    </citation>
    <scope>NUCLEOTIDE SEQUENCE [LARGE SCALE GENOMIC DNA]</scope>
    <source>
        <strain evidence="7">ATCC 9039 / DSM 1715 / NCIMB 8712</strain>
    </source>
</reference>
<dbReference type="Proteomes" id="UP000001695">
    <property type="component" value="Chromosome"/>
</dbReference>
<dbReference type="InterPro" id="IPR016161">
    <property type="entry name" value="Ald_DH/histidinol_DH"/>
</dbReference>
<dbReference type="OrthoDB" id="9812625at2"/>